<gene>
    <name evidence="1" type="ORF">JR316_0000043</name>
</gene>
<reference evidence="1" key="1">
    <citation type="submission" date="2021-10" db="EMBL/GenBank/DDBJ databases">
        <title>Psilocybe cubensis genome.</title>
        <authorList>
            <person name="Mckernan K.J."/>
            <person name="Crawford S."/>
            <person name="Trippe A."/>
            <person name="Kane L.T."/>
            <person name="Mclaughlin S."/>
        </authorList>
    </citation>
    <scope>NUCLEOTIDE SEQUENCE</scope>
    <source>
        <strain evidence="1">MGC-MH-2018</strain>
    </source>
</reference>
<evidence type="ECO:0000313" key="1">
    <source>
        <dbReference type="EMBL" id="KAH9485981.1"/>
    </source>
</evidence>
<dbReference type="Proteomes" id="UP000664032">
    <property type="component" value="Unassembled WGS sequence"/>
</dbReference>
<dbReference type="EMBL" id="JAFIQS020000001">
    <property type="protein sequence ID" value="KAH9485981.1"/>
    <property type="molecule type" value="Genomic_DNA"/>
</dbReference>
<name>A0ACB8HET2_PSICU</name>
<keyword evidence="2" id="KW-1185">Reference proteome</keyword>
<comment type="caution">
    <text evidence="1">The sequence shown here is derived from an EMBL/GenBank/DDBJ whole genome shotgun (WGS) entry which is preliminary data.</text>
</comment>
<evidence type="ECO:0000313" key="2">
    <source>
        <dbReference type="Proteomes" id="UP000664032"/>
    </source>
</evidence>
<accession>A0ACB8HET2</accession>
<protein>
    <submittedName>
        <fullName evidence="1">Uncharacterized protein</fullName>
    </submittedName>
</protein>
<sequence>MAPNKISDPLKIMIPIMGATGAGKSSFINMAIGTESRKVGHNIQSCTFEVAAVEVPPSKLQDIPLISNRKVYLVDTPGFDNTYHHDVEILDKIATWLKESYKEFTICGVIYLHDISADRYTGTAKRNLQIFSKLCGDSDGVLDHVIIGLTKGSRIPSDEALRREEGLKERQWGHMLSKGVEVYRVSEDGTEIHPIDLLRKIFQKHQEHLTLRIQEEMTIQRKIVPQTDAGLEVRLTLEQILTLYKKQSEYAETSADRKAIEKKIEILSNQINTLEIPLSRRLRMLLGI</sequence>
<proteinExistence type="predicted"/>
<organism evidence="1 2">
    <name type="scientific">Psilocybe cubensis</name>
    <name type="common">Psychedelic mushroom</name>
    <name type="synonym">Stropharia cubensis</name>
    <dbReference type="NCBI Taxonomy" id="181762"/>
    <lineage>
        <taxon>Eukaryota</taxon>
        <taxon>Fungi</taxon>
        <taxon>Dikarya</taxon>
        <taxon>Basidiomycota</taxon>
        <taxon>Agaricomycotina</taxon>
        <taxon>Agaricomycetes</taxon>
        <taxon>Agaricomycetidae</taxon>
        <taxon>Agaricales</taxon>
        <taxon>Agaricineae</taxon>
        <taxon>Strophariaceae</taxon>
        <taxon>Psilocybe</taxon>
    </lineage>
</organism>